<proteinExistence type="predicted"/>
<evidence type="ECO:0000313" key="1">
    <source>
        <dbReference type="EMBL" id="KAF2254294.1"/>
    </source>
</evidence>
<organism evidence="1 2">
    <name type="scientific">Trematosphaeria pertusa</name>
    <dbReference type="NCBI Taxonomy" id="390896"/>
    <lineage>
        <taxon>Eukaryota</taxon>
        <taxon>Fungi</taxon>
        <taxon>Dikarya</taxon>
        <taxon>Ascomycota</taxon>
        <taxon>Pezizomycotina</taxon>
        <taxon>Dothideomycetes</taxon>
        <taxon>Pleosporomycetidae</taxon>
        <taxon>Pleosporales</taxon>
        <taxon>Massarineae</taxon>
        <taxon>Trematosphaeriaceae</taxon>
        <taxon>Trematosphaeria</taxon>
    </lineage>
</organism>
<evidence type="ECO:0000313" key="2">
    <source>
        <dbReference type="Proteomes" id="UP000800094"/>
    </source>
</evidence>
<dbReference type="Proteomes" id="UP000800094">
    <property type="component" value="Unassembled WGS sequence"/>
</dbReference>
<dbReference type="GeneID" id="54573079"/>
<name>A0A6A6IV25_9PLEO</name>
<protein>
    <submittedName>
        <fullName evidence="1">Uncharacterized protein</fullName>
    </submittedName>
</protein>
<keyword evidence="2" id="KW-1185">Reference proteome</keyword>
<dbReference type="EMBL" id="ML987190">
    <property type="protein sequence ID" value="KAF2254294.1"/>
    <property type="molecule type" value="Genomic_DNA"/>
</dbReference>
<gene>
    <name evidence="1" type="ORF">BU26DRAFT_135886</name>
</gene>
<dbReference type="RefSeq" id="XP_033689298.1">
    <property type="nucleotide sequence ID" value="XM_033819749.1"/>
</dbReference>
<sequence>MHILTLNFALQRPQPAQAPRPSLRISPILLLHSCQLHFPFTPAPRDSAQSQPRVLSIAISSSCCCLCTRRTAGYISTCGCAYDARATWVGLRTSGRRIRRYRGRISFPFTKDSPTREFLYLDHVLKSVPGGALNGWNISHCCIAISISLTVQQMLTMTLIQHTRMQHLPIYTPSKLQFHGNLVLVLRDRIAQHVPPVPPTCTVVCIPSAQLDWP</sequence>
<dbReference type="AlphaFoldDB" id="A0A6A6IV25"/>
<reference evidence="1" key="1">
    <citation type="journal article" date="2020" name="Stud. Mycol.">
        <title>101 Dothideomycetes genomes: a test case for predicting lifestyles and emergence of pathogens.</title>
        <authorList>
            <person name="Haridas S."/>
            <person name="Albert R."/>
            <person name="Binder M."/>
            <person name="Bloem J."/>
            <person name="Labutti K."/>
            <person name="Salamov A."/>
            <person name="Andreopoulos B."/>
            <person name="Baker S."/>
            <person name="Barry K."/>
            <person name="Bills G."/>
            <person name="Bluhm B."/>
            <person name="Cannon C."/>
            <person name="Castanera R."/>
            <person name="Culley D."/>
            <person name="Daum C."/>
            <person name="Ezra D."/>
            <person name="Gonzalez J."/>
            <person name="Henrissat B."/>
            <person name="Kuo A."/>
            <person name="Liang C."/>
            <person name="Lipzen A."/>
            <person name="Lutzoni F."/>
            <person name="Magnuson J."/>
            <person name="Mondo S."/>
            <person name="Nolan M."/>
            <person name="Ohm R."/>
            <person name="Pangilinan J."/>
            <person name="Park H.-J."/>
            <person name="Ramirez L."/>
            <person name="Alfaro M."/>
            <person name="Sun H."/>
            <person name="Tritt A."/>
            <person name="Yoshinaga Y."/>
            <person name="Zwiers L.-H."/>
            <person name="Turgeon B."/>
            <person name="Goodwin S."/>
            <person name="Spatafora J."/>
            <person name="Crous P."/>
            <person name="Grigoriev I."/>
        </authorList>
    </citation>
    <scope>NUCLEOTIDE SEQUENCE</scope>
    <source>
        <strain evidence="1">CBS 122368</strain>
    </source>
</reference>
<accession>A0A6A6IV25</accession>